<dbReference type="SUPFAM" id="SSF51735">
    <property type="entry name" value="NAD(P)-binding Rossmann-fold domains"/>
    <property type="match status" value="1"/>
</dbReference>
<dbReference type="AlphaFoldDB" id="A0AA37BFI2"/>
<evidence type="ECO:0000256" key="4">
    <source>
        <dbReference type="SAM" id="MobiDB-lite"/>
    </source>
</evidence>
<dbReference type="Pfam" id="PF00106">
    <property type="entry name" value="adh_short"/>
    <property type="match status" value="1"/>
</dbReference>
<organism evidence="5 6">
    <name type="scientific">Planomonospora parontospora</name>
    <dbReference type="NCBI Taxonomy" id="58119"/>
    <lineage>
        <taxon>Bacteria</taxon>
        <taxon>Bacillati</taxon>
        <taxon>Actinomycetota</taxon>
        <taxon>Actinomycetes</taxon>
        <taxon>Streptosporangiales</taxon>
        <taxon>Streptosporangiaceae</taxon>
        <taxon>Planomonospora</taxon>
    </lineage>
</organism>
<evidence type="ECO:0000256" key="1">
    <source>
        <dbReference type="ARBA" id="ARBA00006484"/>
    </source>
</evidence>
<sequence>MIERDGEPGGEPGGGRGGGPAGEPRTGAPGGRGVPARRGRRTAIVTGGASGIGRALCRELARRGLHVVSADLDGEGAARTAEEFGCAGAAVDVTDPEAVRALVRGVRDEHGRLDFVFNNAGIAVGGTTDELTLDHWNRTIDVNLRGVVHGVHAAYPIMIEQGFGHIVNTASLAGLTPAPLMLPYTATKHAVVGLSLALRAEARAHGVRVSVVCPGFTDTPLLDHANPGLPQTATSAGARLAAVRAQGRLYSVDALAGDVMRGVARNKALIVAPASSRLLWRGVRLSPAAAVRVISLAARRLRG</sequence>
<dbReference type="PRINTS" id="PR00081">
    <property type="entry name" value="GDHRDH"/>
</dbReference>
<dbReference type="FunFam" id="3.40.50.720:FF:000084">
    <property type="entry name" value="Short-chain dehydrogenase reductase"/>
    <property type="match status" value="1"/>
</dbReference>
<gene>
    <name evidence="5" type="ORF">GCM10010126_22800</name>
</gene>
<evidence type="ECO:0000313" key="5">
    <source>
        <dbReference type="EMBL" id="GGK62940.1"/>
    </source>
</evidence>
<feature type="compositionally biased region" description="Gly residues" evidence="4">
    <location>
        <begin position="9"/>
        <end position="21"/>
    </location>
</feature>
<evidence type="ECO:0000256" key="3">
    <source>
        <dbReference type="RuleBase" id="RU000363"/>
    </source>
</evidence>
<dbReference type="PANTHER" id="PTHR44196:SF1">
    <property type="entry name" value="DEHYDROGENASE_REDUCTASE SDR FAMILY MEMBER 7B"/>
    <property type="match status" value="1"/>
</dbReference>
<keyword evidence="2" id="KW-0560">Oxidoreductase</keyword>
<dbReference type="EMBL" id="BMQD01000006">
    <property type="protein sequence ID" value="GGK62940.1"/>
    <property type="molecule type" value="Genomic_DNA"/>
</dbReference>
<dbReference type="PANTHER" id="PTHR44196">
    <property type="entry name" value="DEHYDROGENASE/REDUCTASE SDR FAMILY MEMBER 7B"/>
    <property type="match status" value="1"/>
</dbReference>
<dbReference type="InterPro" id="IPR036291">
    <property type="entry name" value="NAD(P)-bd_dom_sf"/>
</dbReference>
<dbReference type="CDD" id="cd05233">
    <property type="entry name" value="SDR_c"/>
    <property type="match status" value="1"/>
</dbReference>
<dbReference type="GO" id="GO:0016020">
    <property type="term" value="C:membrane"/>
    <property type="evidence" value="ECO:0007669"/>
    <property type="project" value="TreeGrafter"/>
</dbReference>
<evidence type="ECO:0000313" key="6">
    <source>
        <dbReference type="Proteomes" id="UP000627984"/>
    </source>
</evidence>
<name>A0AA37BFI2_9ACTN</name>
<dbReference type="PROSITE" id="PS00061">
    <property type="entry name" value="ADH_SHORT"/>
    <property type="match status" value="1"/>
</dbReference>
<comment type="similarity">
    <text evidence="1 3">Belongs to the short-chain dehydrogenases/reductases (SDR) family.</text>
</comment>
<dbReference type="InterPro" id="IPR020904">
    <property type="entry name" value="Sc_DH/Rdtase_CS"/>
</dbReference>
<protein>
    <submittedName>
        <fullName evidence="5">Short-chain dehydrogenase</fullName>
    </submittedName>
</protein>
<reference evidence="5" key="1">
    <citation type="journal article" date="2014" name="Int. J. Syst. Evol. Microbiol.">
        <title>Complete genome sequence of Corynebacterium casei LMG S-19264T (=DSM 44701T), isolated from a smear-ripened cheese.</title>
        <authorList>
            <consortium name="US DOE Joint Genome Institute (JGI-PGF)"/>
            <person name="Walter F."/>
            <person name="Albersmeier A."/>
            <person name="Kalinowski J."/>
            <person name="Ruckert C."/>
        </authorList>
    </citation>
    <scope>NUCLEOTIDE SEQUENCE</scope>
    <source>
        <strain evidence="5">JCM 3093</strain>
    </source>
</reference>
<comment type="caution">
    <text evidence="5">The sequence shown here is derived from an EMBL/GenBank/DDBJ whole genome shotgun (WGS) entry which is preliminary data.</text>
</comment>
<dbReference type="RefSeq" id="WP_191894707.1">
    <property type="nucleotide sequence ID" value="NZ_BMQD01000006.1"/>
</dbReference>
<dbReference type="Gene3D" id="3.40.50.720">
    <property type="entry name" value="NAD(P)-binding Rossmann-like Domain"/>
    <property type="match status" value="1"/>
</dbReference>
<feature type="region of interest" description="Disordered" evidence="4">
    <location>
        <begin position="1"/>
        <end position="45"/>
    </location>
</feature>
<dbReference type="GO" id="GO:0016491">
    <property type="term" value="F:oxidoreductase activity"/>
    <property type="evidence" value="ECO:0007669"/>
    <property type="project" value="UniProtKB-KW"/>
</dbReference>
<dbReference type="InterPro" id="IPR002347">
    <property type="entry name" value="SDR_fam"/>
</dbReference>
<evidence type="ECO:0000256" key="2">
    <source>
        <dbReference type="ARBA" id="ARBA00023002"/>
    </source>
</evidence>
<reference evidence="5" key="2">
    <citation type="submission" date="2022-09" db="EMBL/GenBank/DDBJ databases">
        <authorList>
            <person name="Sun Q."/>
            <person name="Ohkuma M."/>
        </authorList>
    </citation>
    <scope>NUCLEOTIDE SEQUENCE</scope>
    <source>
        <strain evidence="5">JCM 3093</strain>
    </source>
</reference>
<dbReference type="PRINTS" id="PR00080">
    <property type="entry name" value="SDRFAMILY"/>
</dbReference>
<accession>A0AA37BFI2</accession>
<dbReference type="Proteomes" id="UP000627984">
    <property type="component" value="Unassembled WGS sequence"/>
</dbReference>
<proteinExistence type="inferred from homology"/>